<sequence>MNYSYIHVKSMLQLRQFIKLKGQIWDELGYKMEYPSPEAKMIIFIEHSTDEEKVLGTLELIPFNHVDKLKKMLFLSYPELNQRTTIFVDGFGVLASHRGKLETYMISHIVNHAEKFGLTHAATLATEQMLSCLCKRYRIPFKQVAAPLEMNGRLLFPVLLNLEFAYLNKHHSRFNWLNG</sequence>
<gene>
    <name evidence="1" type="ORF">J40TS1_07950</name>
</gene>
<dbReference type="SUPFAM" id="SSF55729">
    <property type="entry name" value="Acyl-CoA N-acyltransferases (Nat)"/>
    <property type="match status" value="1"/>
</dbReference>
<reference evidence="1" key="1">
    <citation type="submission" date="2021-03" db="EMBL/GenBank/DDBJ databases">
        <title>Antimicrobial resistance genes in bacteria isolated from Japanese honey, and their potential for conferring macrolide and lincosamide resistance in the American foulbrood pathogen Paenibacillus larvae.</title>
        <authorList>
            <person name="Okamoto M."/>
            <person name="Kumagai M."/>
            <person name="Kanamori H."/>
            <person name="Takamatsu D."/>
        </authorList>
    </citation>
    <scope>NUCLEOTIDE SEQUENCE</scope>
    <source>
        <strain evidence="1">J40TS1</strain>
    </source>
</reference>
<accession>A0A919YQL3</accession>
<dbReference type="Proteomes" id="UP000683139">
    <property type="component" value="Unassembled WGS sequence"/>
</dbReference>
<comment type="caution">
    <text evidence="1">The sequence shown here is derived from an EMBL/GenBank/DDBJ whole genome shotgun (WGS) entry which is preliminary data.</text>
</comment>
<dbReference type="InterPro" id="IPR016181">
    <property type="entry name" value="Acyl_CoA_acyltransferase"/>
</dbReference>
<evidence type="ECO:0000313" key="2">
    <source>
        <dbReference type="Proteomes" id="UP000683139"/>
    </source>
</evidence>
<keyword evidence="2" id="KW-1185">Reference proteome</keyword>
<evidence type="ECO:0000313" key="1">
    <source>
        <dbReference type="EMBL" id="GIP15153.1"/>
    </source>
</evidence>
<dbReference type="RefSeq" id="WP_213513333.1">
    <property type="nucleotide sequence ID" value="NZ_BOSE01000001.1"/>
</dbReference>
<dbReference type="AlphaFoldDB" id="A0A919YQL3"/>
<proteinExistence type="predicted"/>
<organism evidence="1 2">
    <name type="scientific">Paenibacillus montaniterrae</name>
    <dbReference type="NCBI Taxonomy" id="429341"/>
    <lineage>
        <taxon>Bacteria</taxon>
        <taxon>Bacillati</taxon>
        <taxon>Bacillota</taxon>
        <taxon>Bacilli</taxon>
        <taxon>Bacillales</taxon>
        <taxon>Paenibacillaceae</taxon>
        <taxon>Paenibacillus</taxon>
    </lineage>
</organism>
<name>A0A919YQL3_9BACL</name>
<protein>
    <submittedName>
        <fullName evidence="1">Uncharacterized protein</fullName>
    </submittedName>
</protein>
<dbReference type="EMBL" id="BOSE01000001">
    <property type="protein sequence ID" value="GIP15153.1"/>
    <property type="molecule type" value="Genomic_DNA"/>
</dbReference>